<evidence type="ECO:0000256" key="1">
    <source>
        <dbReference type="ARBA" id="ARBA00004479"/>
    </source>
</evidence>
<feature type="compositionally biased region" description="Polar residues" evidence="11">
    <location>
        <begin position="8"/>
        <end position="17"/>
    </location>
</feature>
<dbReference type="STRING" id="9986.ENSOCUP00000038987"/>
<keyword evidence="9 10" id="KW-0357">Heparan sulfate</keyword>
<feature type="region of interest" description="Disordered" evidence="11">
    <location>
        <begin position="1"/>
        <end position="75"/>
    </location>
</feature>
<keyword evidence="6 12" id="KW-1133">Transmembrane helix</keyword>
<accession>A0A5F9CYT9</accession>
<keyword evidence="8 10" id="KW-0325">Glycoprotein</keyword>
<dbReference type="GO" id="GO:0016477">
    <property type="term" value="P:cell migration"/>
    <property type="evidence" value="ECO:0007669"/>
    <property type="project" value="TreeGrafter"/>
</dbReference>
<dbReference type="InterPro" id="IPR001050">
    <property type="entry name" value="Syndecan"/>
</dbReference>
<feature type="region of interest" description="Disordered" evidence="11">
    <location>
        <begin position="439"/>
        <end position="462"/>
    </location>
</feature>
<evidence type="ECO:0000256" key="11">
    <source>
        <dbReference type="SAM" id="MobiDB-lite"/>
    </source>
</evidence>
<evidence type="ECO:0000256" key="12">
    <source>
        <dbReference type="SAM" id="Phobius"/>
    </source>
</evidence>
<keyword evidence="7 12" id="KW-0472">Membrane</keyword>
<dbReference type="Proteomes" id="UP000001811">
    <property type="component" value="Chromosome 3"/>
</dbReference>
<feature type="region of interest" description="Disordered" evidence="11">
    <location>
        <begin position="357"/>
        <end position="386"/>
    </location>
</feature>
<comment type="similarity">
    <text evidence="2 10">Belongs to the syndecan proteoglycan family.</text>
</comment>
<evidence type="ECO:0000256" key="2">
    <source>
        <dbReference type="ARBA" id="ARBA00005343"/>
    </source>
</evidence>
<dbReference type="SMART" id="SM00294">
    <property type="entry name" value="4.1m"/>
    <property type="match status" value="1"/>
</dbReference>
<dbReference type="Bgee" id="ENSOCUG00000002662">
    <property type="expression patterns" value="Expressed in liver and 14 other cell types or tissues"/>
</dbReference>
<dbReference type="Pfam" id="PF01034">
    <property type="entry name" value="Syndecan"/>
    <property type="match status" value="1"/>
</dbReference>
<keyword evidence="3 10" id="KW-0812">Transmembrane</keyword>
<feature type="compositionally biased region" description="Basic residues" evidence="11">
    <location>
        <begin position="43"/>
        <end position="64"/>
    </location>
</feature>
<evidence type="ECO:0000259" key="13">
    <source>
        <dbReference type="SMART" id="SM00294"/>
    </source>
</evidence>
<dbReference type="GeneTree" id="ENSGT00940000157222"/>
<feature type="domain" description="Neurexin/syndecan/glycophorin C" evidence="13">
    <location>
        <begin position="429"/>
        <end position="447"/>
    </location>
</feature>
<dbReference type="PANTHER" id="PTHR10915:SF6">
    <property type="entry name" value="SYNDECAN-2"/>
    <property type="match status" value="1"/>
</dbReference>
<name>A0A5F9CYT9_RABIT</name>
<evidence type="ECO:0000256" key="10">
    <source>
        <dbReference type="RuleBase" id="RU000649"/>
    </source>
</evidence>
<proteinExistence type="inferred from homology"/>
<dbReference type="PANTHER" id="PTHR10915">
    <property type="entry name" value="SYNDECAN"/>
    <property type="match status" value="1"/>
</dbReference>
<dbReference type="InParanoid" id="A0A5F9CYT9"/>
<feature type="compositionally biased region" description="Low complexity" evidence="11">
    <location>
        <begin position="66"/>
        <end position="75"/>
    </location>
</feature>
<feature type="transmembrane region" description="Helical" evidence="12">
    <location>
        <begin position="406"/>
        <end position="430"/>
    </location>
</feature>
<dbReference type="PROSITE" id="PS00964">
    <property type="entry name" value="SYNDECAN"/>
    <property type="match status" value="1"/>
</dbReference>
<evidence type="ECO:0000256" key="8">
    <source>
        <dbReference type="ARBA" id="ARBA00023180"/>
    </source>
</evidence>
<dbReference type="InterPro" id="IPR030479">
    <property type="entry name" value="Syndecan_CS"/>
</dbReference>
<evidence type="ECO:0000256" key="7">
    <source>
        <dbReference type="ARBA" id="ARBA00023136"/>
    </source>
</evidence>
<feature type="compositionally biased region" description="Basic and acidic residues" evidence="11">
    <location>
        <begin position="364"/>
        <end position="384"/>
    </location>
</feature>
<keyword evidence="4" id="KW-0732">Signal</keyword>
<dbReference type="InterPro" id="IPR027789">
    <property type="entry name" value="Syndecan/Neurexin_dom"/>
</dbReference>
<sequence length="462" mass="50652">EFLPGLSGSHTAASSPPVTRRSPEKQAREGGREGGRGEWEERRRRRRARGGRRRRGRRRRRRRGAAAEALARLGRAPLQILRELQPRESRAPSALPPTPNFSCSCISSRRISSLNPETAPPHQEGVRGGVQTTAEPGELQRAASPGAPTPRREPTSERAPRSRGPARAARSAGQQAFFALVENRGWEQPFPGEYAACVDPAHLGLGGLRVGRVVSVIICLEKVSRCPQLPSYCGGDFGACLLRFQWLACSYKSLLPVGFARMAGPKPLIYPNVGVNILGLQRAELTSDKDMYLDNSSIEEASGVYPIDDDDYASASGSGADEDIESPELTTSRPFLKIPFTSAAPKVETTTLKIQNKMPAQTKSPEEIDKEKVHLSDSERKMDPAEEGTNVFTEKHSDNLFKRTEVLAAVIAGGVIGFLFAIFLILLLVYRMRKKDEGSYDLGERKPSSAAYQKAPTKEFYA</sequence>
<reference evidence="14" key="3">
    <citation type="submission" date="2025-09" db="UniProtKB">
        <authorList>
            <consortium name="Ensembl"/>
        </authorList>
    </citation>
    <scope>IDENTIFICATION</scope>
    <source>
        <strain evidence="14">Thorbecke</strain>
    </source>
</reference>
<dbReference type="GO" id="GO:0016020">
    <property type="term" value="C:membrane"/>
    <property type="evidence" value="ECO:0007669"/>
    <property type="project" value="UniProtKB-SubCell"/>
</dbReference>
<evidence type="ECO:0000256" key="4">
    <source>
        <dbReference type="ARBA" id="ARBA00022729"/>
    </source>
</evidence>
<dbReference type="GO" id="GO:0048813">
    <property type="term" value="P:dendrite morphogenesis"/>
    <property type="evidence" value="ECO:0007669"/>
    <property type="project" value="TreeGrafter"/>
</dbReference>
<dbReference type="GO" id="GO:0009986">
    <property type="term" value="C:cell surface"/>
    <property type="evidence" value="ECO:0007669"/>
    <property type="project" value="TreeGrafter"/>
</dbReference>
<dbReference type="Ensembl" id="ENSOCUT00000058684.1">
    <property type="protein sequence ID" value="ENSOCUP00000038987.1"/>
    <property type="gene ID" value="ENSOCUG00000002662.4"/>
</dbReference>
<gene>
    <name evidence="14" type="primary">SDC2</name>
</gene>
<evidence type="ECO:0000313" key="14">
    <source>
        <dbReference type="Ensembl" id="ENSOCUP00000038987.1"/>
    </source>
</evidence>
<reference evidence="14 15" key="1">
    <citation type="journal article" date="2011" name="Nature">
        <title>A high-resolution map of human evolutionary constraint using 29 mammals.</title>
        <authorList>
            <person name="Lindblad-Toh K."/>
            <person name="Garber M."/>
            <person name="Zuk O."/>
            <person name="Lin M.F."/>
            <person name="Parker B.J."/>
            <person name="Washietl S."/>
            <person name="Kheradpour P."/>
            <person name="Ernst J."/>
            <person name="Jordan G."/>
            <person name="Mauceli E."/>
            <person name="Ward L.D."/>
            <person name="Lowe C.B."/>
            <person name="Holloway A.K."/>
            <person name="Clamp M."/>
            <person name="Gnerre S."/>
            <person name="Alfoldi J."/>
            <person name="Beal K."/>
            <person name="Chang J."/>
            <person name="Clawson H."/>
            <person name="Cuff J."/>
            <person name="Di Palma F."/>
            <person name="Fitzgerald S."/>
            <person name="Flicek P."/>
            <person name="Guttman M."/>
            <person name="Hubisz M.J."/>
            <person name="Jaffe D.B."/>
            <person name="Jungreis I."/>
            <person name="Kent W.J."/>
            <person name="Kostka D."/>
            <person name="Lara M."/>
            <person name="Martins A.L."/>
            <person name="Massingham T."/>
            <person name="Moltke I."/>
            <person name="Raney B.J."/>
            <person name="Rasmussen M.D."/>
            <person name="Robinson J."/>
            <person name="Stark A."/>
            <person name="Vilella A.J."/>
            <person name="Wen J."/>
            <person name="Xie X."/>
            <person name="Zody M.C."/>
            <person name="Baldwin J."/>
            <person name="Bloom T."/>
            <person name="Chin C.W."/>
            <person name="Heiman D."/>
            <person name="Nicol R."/>
            <person name="Nusbaum C."/>
            <person name="Young S."/>
            <person name="Wilkinson J."/>
            <person name="Worley K.C."/>
            <person name="Kovar C.L."/>
            <person name="Muzny D.M."/>
            <person name="Gibbs R.A."/>
            <person name="Cree A."/>
            <person name="Dihn H.H."/>
            <person name="Fowler G."/>
            <person name="Jhangiani S."/>
            <person name="Joshi V."/>
            <person name="Lee S."/>
            <person name="Lewis L.R."/>
            <person name="Nazareth L.V."/>
            <person name="Okwuonu G."/>
            <person name="Santibanez J."/>
            <person name="Warren W.C."/>
            <person name="Mardis E.R."/>
            <person name="Weinstock G.M."/>
            <person name="Wilson R.K."/>
            <person name="Delehaunty K."/>
            <person name="Dooling D."/>
            <person name="Fronik C."/>
            <person name="Fulton L."/>
            <person name="Fulton B."/>
            <person name="Graves T."/>
            <person name="Minx P."/>
            <person name="Sodergren E."/>
            <person name="Birney E."/>
            <person name="Margulies E.H."/>
            <person name="Herrero J."/>
            <person name="Green E.D."/>
            <person name="Haussler D."/>
            <person name="Siepel A."/>
            <person name="Goldman N."/>
            <person name="Pollard K.S."/>
            <person name="Pedersen J.S."/>
            <person name="Lander E.S."/>
            <person name="Kellis M."/>
        </authorList>
    </citation>
    <scope>NUCLEOTIDE SEQUENCE [LARGE SCALE GENOMIC DNA]</scope>
    <source>
        <strain evidence="14 15">Thorbecke inbred</strain>
    </source>
</reference>
<reference evidence="14" key="2">
    <citation type="submission" date="2025-08" db="UniProtKB">
        <authorList>
            <consortium name="Ensembl"/>
        </authorList>
    </citation>
    <scope>IDENTIFICATION</scope>
    <source>
        <strain evidence="14">Thorbecke</strain>
    </source>
</reference>
<evidence type="ECO:0000256" key="5">
    <source>
        <dbReference type="ARBA" id="ARBA00022974"/>
    </source>
</evidence>
<protein>
    <recommendedName>
        <fullName evidence="10">Syndecan</fullName>
    </recommendedName>
</protein>
<feature type="region of interest" description="Disordered" evidence="11">
    <location>
        <begin position="138"/>
        <end position="168"/>
    </location>
</feature>
<evidence type="ECO:0000256" key="9">
    <source>
        <dbReference type="ARBA" id="ARBA00023207"/>
    </source>
</evidence>
<evidence type="ECO:0000256" key="3">
    <source>
        <dbReference type="ARBA" id="ARBA00022692"/>
    </source>
</evidence>
<dbReference type="EMBL" id="AAGW02012496">
    <property type="status" value="NOT_ANNOTATED_CDS"/>
    <property type="molecule type" value="Genomic_DNA"/>
</dbReference>
<feature type="compositionally biased region" description="Basic and acidic residues" evidence="11">
    <location>
        <begin position="150"/>
        <end position="160"/>
    </location>
</feature>
<organism evidence="14 15">
    <name type="scientific">Oryctolagus cuniculus</name>
    <name type="common">Rabbit</name>
    <dbReference type="NCBI Taxonomy" id="9986"/>
    <lineage>
        <taxon>Eukaryota</taxon>
        <taxon>Metazoa</taxon>
        <taxon>Chordata</taxon>
        <taxon>Craniata</taxon>
        <taxon>Vertebrata</taxon>
        <taxon>Euteleostomi</taxon>
        <taxon>Mammalia</taxon>
        <taxon>Eutheria</taxon>
        <taxon>Euarchontoglires</taxon>
        <taxon>Glires</taxon>
        <taxon>Lagomorpha</taxon>
        <taxon>Leporidae</taxon>
        <taxon>Oryctolagus</taxon>
    </lineage>
</organism>
<dbReference type="InterPro" id="IPR003585">
    <property type="entry name" value="Neurexin-like"/>
</dbReference>
<evidence type="ECO:0000313" key="15">
    <source>
        <dbReference type="Proteomes" id="UP000001811"/>
    </source>
</evidence>
<evidence type="ECO:0000256" key="6">
    <source>
        <dbReference type="ARBA" id="ARBA00022989"/>
    </source>
</evidence>
<keyword evidence="5 10" id="KW-0654">Proteoglycan</keyword>
<comment type="function">
    <text evidence="10">Cell surface proteoglycan.</text>
</comment>
<feature type="compositionally biased region" description="Basic and acidic residues" evidence="11">
    <location>
        <begin position="21"/>
        <end position="42"/>
    </location>
</feature>
<keyword evidence="15" id="KW-1185">Reference proteome</keyword>
<dbReference type="AlphaFoldDB" id="A0A5F9CYT9"/>
<comment type="subcellular location">
    <subcellularLocation>
        <location evidence="1 10">Membrane</location>
        <topology evidence="1 10">Single-pass type I membrane protein</topology>
    </subcellularLocation>
</comment>